<evidence type="ECO:0008006" key="4">
    <source>
        <dbReference type="Google" id="ProtNLM"/>
    </source>
</evidence>
<accession>A0ABR3GHZ9</accession>
<comment type="caution">
    <text evidence="2">The sequence shown here is derived from an EMBL/GenBank/DDBJ whole genome shotgun (WGS) entry which is preliminary data.</text>
</comment>
<sequence length="418" mass="44935">MDSTPTRIISSPSLNYHCQPCGISMDKATIDSHLAGKKHRKRCADLGAMEADCALAPPPSVAVQHPVTANGGTDIPQALVDASGSEPDKGTTTDGVEKNMASGMHTQSAAPETVPTVTRSRRRPHNNQFGSIGEAYRSGAMFDKGPVGEGRKWVPPAPSEMWTALFKIPDRITSLITPEAIGPGESETSAGKRRGIFAKGTAVKGEEESRVLGAYTDSDEKRIGTGQAADSPEPESTLTLQPESSTPKFATEAAHPAEATIPSGRAIQDANPTRWYCWSCKTDFPTDQREEHRGSLLHALRRGEIPTFDVEQLTIGTPTAPSDEIQHSPALLQPAVAIDEFHCVLCGQTRKLAGYEGHMKSAKHRQSGFRVGPAEDSTMPSTIACHSRPWTWYCGTCMVDLHVDAKEAHLAQEHGSNL</sequence>
<feature type="compositionally biased region" description="Basic and acidic residues" evidence="1">
    <location>
        <begin position="86"/>
        <end position="97"/>
    </location>
</feature>
<gene>
    <name evidence="2" type="ORF">Q9L58_005648</name>
</gene>
<proteinExistence type="predicted"/>
<dbReference type="EMBL" id="JBBBZM010000070">
    <property type="protein sequence ID" value="KAL0635440.1"/>
    <property type="molecule type" value="Genomic_DNA"/>
</dbReference>
<feature type="compositionally biased region" description="Polar residues" evidence="1">
    <location>
        <begin position="234"/>
        <end position="248"/>
    </location>
</feature>
<feature type="region of interest" description="Disordered" evidence="1">
    <location>
        <begin position="208"/>
        <end position="256"/>
    </location>
</feature>
<name>A0ABR3GHZ9_9PEZI</name>
<evidence type="ECO:0000256" key="1">
    <source>
        <dbReference type="SAM" id="MobiDB-lite"/>
    </source>
</evidence>
<evidence type="ECO:0000313" key="3">
    <source>
        <dbReference type="Proteomes" id="UP001447188"/>
    </source>
</evidence>
<protein>
    <recommendedName>
        <fullName evidence="4">C2H2-type domain-containing protein</fullName>
    </recommendedName>
</protein>
<feature type="region of interest" description="Disordered" evidence="1">
    <location>
        <begin position="82"/>
        <end position="132"/>
    </location>
</feature>
<keyword evidence="3" id="KW-1185">Reference proteome</keyword>
<reference evidence="2 3" key="1">
    <citation type="submission" date="2024-02" db="EMBL/GenBank/DDBJ databases">
        <title>Discinaceae phylogenomics.</title>
        <authorList>
            <person name="Dirks A.C."/>
            <person name="James T.Y."/>
        </authorList>
    </citation>
    <scope>NUCLEOTIDE SEQUENCE [LARGE SCALE GENOMIC DNA]</scope>
    <source>
        <strain evidence="2 3">ACD0624</strain>
    </source>
</reference>
<evidence type="ECO:0000313" key="2">
    <source>
        <dbReference type="EMBL" id="KAL0635440.1"/>
    </source>
</evidence>
<organism evidence="2 3">
    <name type="scientific">Discina gigas</name>
    <dbReference type="NCBI Taxonomy" id="1032678"/>
    <lineage>
        <taxon>Eukaryota</taxon>
        <taxon>Fungi</taxon>
        <taxon>Dikarya</taxon>
        <taxon>Ascomycota</taxon>
        <taxon>Pezizomycotina</taxon>
        <taxon>Pezizomycetes</taxon>
        <taxon>Pezizales</taxon>
        <taxon>Discinaceae</taxon>
        <taxon>Discina</taxon>
    </lineage>
</organism>
<dbReference type="Proteomes" id="UP001447188">
    <property type="component" value="Unassembled WGS sequence"/>
</dbReference>